<gene>
    <name evidence="2" type="ORF">SAMN05444141_10720</name>
</gene>
<dbReference type="AlphaFoldDB" id="A0A1I7CY73"/>
<name>A0A1I7CY73_9HYPH</name>
<sequence length="130" mass="13674">MKRIAIAGAALVTLSGAAFADALTFYDGNGTKTIIQTNSLTGCVAIYDSGRNPLQICRLNTAPKAVVVPAPATTIVTPAPTTTVVTPAPTTTVVTPAPVAVAPNAWDRRQDRATARRVIRRTEARQDLFD</sequence>
<feature type="signal peptide" evidence="1">
    <location>
        <begin position="1"/>
        <end position="20"/>
    </location>
</feature>
<dbReference type="EMBL" id="FPBD01000007">
    <property type="protein sequence ID" value="SFU04391.1"/>
    <property type="molecule type" value="Genomic_DNA"/>
</dbReference>
<feature type="chain" id="PRO_5010169616" evidence="1">
    <location>
        <begin position="21"/>
        <end position="130"/>
    </location>
</feature>
<evidence type="ECO:0000313" key="2">
    <source>
        <dbReference type="EMBL" id="SFU04391.1"/>
    </source>
</evidence>
<evidence type="ECO:0000256" key="1">
    <source>
        <dbReference type="SAM" id="SignalP"/>
    </source>
</evidence>
<dbReference type="RefSeq" id="WP_054784048.1">
    <property type="nucleotide sequence ID" value="NZ_FPBD01000007.1"/>
</dbReference>
<keyword evidence="3" id="KW-1185">Reference proteome</keyword>
<organism evidence="2 3">
    <name type="scientific">Pseudovibrio denitrificans</name>
    <dbReference type="NCBI Taxonomy" id="258256"/>
    <lineage>
        <taxon>Bacteria</taxon>
        <taxon>Pseudomonadati</taxon>
        <taxon>Pseudomonadota</taxon>
        <taxon>Alphaproteobacteria</taxon>
        <taxon>Hyphomicrobiales</taxon>
        <taxon>Stappiaceae</taxon>
        <taxon>Pseudovibrio</taxon>
    </lineage>
</organism>
<evidence type="ECO:0000313" key="3">
    <source>
        <dbReference type="Proteomes" id="UP000183371"/>
    </source>
</evidence>
<proteinExistence type="predicted"/>
<keyword evidence="1" id="KW-0732">Signal</keyword>
<protein>
    <submittedName>
        <fullName evidence="2">Uncharacterized protein</fullName>
    </submittedName>
</protein>
<reference evidence="3" key="1">
    <citation type="submission" date="2016-10" db="EMBL/GenBank/DDBJ databases">
        <authorList>
            <person name="Varghese N."/>
            <person name="Submissions S."/>
        </authorList>
    </citation>
    <scope>NUCLEOTIDE SEQUENCE [LARGE SCALE GENOMIC DNA]</scope>
    <source>
        <strain evidence="3">DSM 17465</strain>
    </source>
</reference>
<accession>A0A1I7CY73</accession>
<dbReference type="Proteomes" id="UP000183371">
    <property type="component" value="Unassembled WGS sequence"/>
</dbReference>